<protein>
    <submittedName>
        <fullName evidence="2">SAM-dependent methyltransferase</fullName>
    </submittedName>
</protein>
<dbReference type="InterPro" id="IPR025714">
    <property type="entry name" value="Methyltranfer_dom"/>
</dbReference>
<evidence type="ECO:0000259" key="1">
    <source>
        <dbReference type="Pfam" id="PF13847"/>
    </source>
</evidence>
<comment type="caution">
    <text evidence="2">The sequence shown here is derived from an EMBL/GenBank/DDBJ whole genome shotgun (WGS) entry which is preliminary data.</text>
</comment>
<dbReference type="SUPFAM" id="SSF53335">
    <property type="entry name" value="S-adenosyl-L-methionine-dependent methyltransferases"/>
    <property type="match status" value="1"/>
</dbReference>
<dbReference type="PANTHER" id="PTHR43591:SF24">
    <property type="entry name" value="2-METHOXY-6-POLYPRENYL-1,4-BENZOQUINOL METHYLASE, MITOCHONDRIAL"/>
    <property type="match status" value="1"/>
</dbReference>
<dbReference type="InterPro" id="IPR029063">
    <property type="entry name" value="SAM-dependent_MTases_sf"/>
</dbReference>
<organism evidence="2 3">
    <name type="scientific">Mycolicibacillus koreensis</name>
    <dbReference type="NCBI Taxonomy" id="1069220"/>
    <lineage>
        <taxon>Bacteria</taxon>
        <taxon>Bacillati</taxon>
        <taxon>Actinomycetota</taxon>
        <taxon>Actinomycetes</taxon>
        <taxon>Mycobacteriales</taxon>
        <taxon>Mycobacteriaceae</taxon>
        <taxon>Mycolicibacillus</taxon>
    </lineage>
</organism>
<sequence>MPGAARPAHARRRVIAVSAPRYTHGHHESVLRGHRWRTAENSAAYLLPWLRPDQRLLDVGCGPGTITVDLAGRVGHVDAVEPTTAALELARDHARSCRQHNLTFTTADVHALPFADDTFDVVHAHQVLQHVADPVTALTEMRRVCAPGGLVAVRDSDYATFTWYPADPELDDWLRLYSAAARANHGEPDAGRHLLAWAHAAGFVDVTASTDSWCFATVDDREYWGGMWADRILHSALADQLLADGTADHTKLQAISTAWRRWADHPDGWLAVLHAEVLCRA</sequence>
<name>A0AA91PFM3_9MYCO</name>
<dbReference type="RefSeq" id="WP_085303211.1">
    <property type="nucleotide sequence ID" value="NZ_AP022594.1"/>
</dbReference>
<reference evidence="2 3" key="1">
    <citation type="submission" date="2017-04" db="EMBL/GenBank/DDBJ databases">
        <title>The new phylogeny of genus Mycobacterium.</title>
        <authorList>
            <person name="Tortoli E."/>
            <person name="Trovato A."/>
            <person name="Cirillo D.M."/>
        </authorList>
    </citation>
    <scope>NUCLEOTIDE SEQUENCE [LARGE SCALE GENOMIC DNA]</scope>
    <source>
        <strain evidence="2 3">KCTC 19819</strain>
    </source>
</reference>
<evidence type="ECO:0000313" key="2">
    <source>
        <dbReference type="EMBL" id="OSC34333.1"/>
    </source>
</evidence>
<keyword evidence="3" id="KW-1185">Reference proteome</keyword>
<dbReference type="CDD" id="cd02440">
    <property type="entry name" value="AdoMet_MTases"/>
    <property type="match status" value="1"/>
</dbReference>
<keyword evidence="2" id="KW-0489">Methyltransferase</keyword>
<dbReference type="GO" id="GO:0008168">
    <property type="term" value="F:methyltransferase activity"/>
    <property type="evidence" value="ECO:0007669"/>
    <property type="project" value="UniProtKB-KW"/>
</dbReference>
<dbReference type="AlphaFoldDB" id="A0AA91PFM3"/>
<accession>A0AA91PFM3</accession>
<dbReference type="Gene3D" id="3.40.50.150">
    <property type="entry name" value="Vaccinia Virus protein VP39"/>
    <property type="match status" value="1"/>
</dbReference>
<feature type="domain" description="Methyltransferase" evidence="1">
    <location>
        <begin position="53"/>
        <end position="178"/>
    </location>
</feature>
<dbReference type="GO" id="GO:0032259">
    <property type="term" value="P:methylation"/>
    <property type="evidence" value="ECO:0007669"/>
    <property type="project" value="UniProtKB-KW"/>
</dbReference>
<proteinExistence type="predicted"/>
<dbReference type="PANTHER" id="PTHR43591">
    <property type="entry name" value="METHYLTRANSFERASE"/>
    <property type="match status" value="1"/>
</dbReference>
<dbReference type="EMBL" id="NCXO01000011">
    <property type="protein sequence ID" value="OSC34333.1"/>
    <property type="molecule type" value="Genomic_DNA"/>
</dbReference>
<gene>
    <name evidence="2" type="ORF">B8W67_07270</name>
</gene>
<keyword evidence="2" id="KW-0808">Transferase</keyword>
<dbReference type="Proteomes" id="UP000193577">
    <property type="component" value="Unassembled WGS sequence"/>
</dbReference>
<dbReference type="Pfam" id="PF13847">
    <property type="entry name" value="Methyltransf_31"/>
    <property type="match status" value="1"/>
</dbReference>
<evidence type="ECO:0000313" key="3">
    <source>
        <dbReference type="Proteomes" id="UP000193577"/>
    </source>
</evidence>